<reference evidence="1" key="1">
    <citation type="submission" date="2010-07" db="EMBL/GenBank/DDBJ databases">
        <authorList>
            <person name="Muzny D."/>
            <person name="Qin X."/>
            <person name="Deng J."/>
            <person name="Jiang H."/>
            <person name="Liu Y."/>
            <person name="Qu J."/>
            <person name="Song X.-Z."/>
            <person name="Zhang L."/>
            <person name="Thornton R."/>
            <person name="Coyle M."/>
            <person name="Francisco L."/>
            <person name="Jackson L."/>
            <person name="Javaid M."/>
            <person name="Korchina V."/>
            <person name="Kovar C."/>
            <person name="Mata R."/>
            <person name="Mathew T."/>
            <person name="Ngo R."/>
            <person name="Nguyen L."/>
            <person name="Nguyen N."/>
            <person name="Okwuonu G."/>
            <person name="Ongeri F."/>
            <person name="Pham C."/>
            <person name="Simmons D."/>
            <person name="Wilczek-Boney K."/>
            <person name="Hale W."/>
            <person name="Jakkamsetti A."/>
            <person name="Pham P."/>
            <person name="Ruth R."/>
            <person name="San Lucas F."/>
            <person name="Warren J."/>
            <person name="Zhang J."/>
            <person name="Zhao Z."/>
            <person name="Zhou C."/>
            <person name="Zhu D."/>
            <person name="Lee S."/>
            <person name="Bess C."/>
            <person name="Blankenburg K."/>
            <person name="Forbes L."/>
            <person name="Fu Q."/>
            <person name="Gubbala S."/>
            <person name="Hirani K."/>
            <person name="Jayaseelan J.C."/>
            <person name="Lara F."/>
            <person name="Munidasa M."/>
            <person name="Palculict T."/>
            <person name="Patil S."/>
            <person name="Pu L.-L."/>
            <person name="Saada N."/>
            <person name="Tang L."/>
            <person name="Weissenberger G."/>
            <person name="Zhu Y."/>
            <person name="Hemphill L."/>
            <person name="Shang Y."/>
            <person name="Youmans B."/>
            <person name="Ayvaz T."/>
            <person name="Ross M."/>
            <person name="Santibanez J."/>
            <person name="Aqrawi P."/>
            <person name="Gross S."/>
            <person name="Joshi V."/>
            <person name="Fowler G."/>
            <person name="Nazareth L."/>
            <person name="Reid J."/>
            <person name="Worley K."/>
            <person name="Petrosino J."/>
            <person name="Highlander S."/>
            <person name="Gibbs R."/>
        </authorList>
    </citation>
    <scope>NUCLEOTIDE SEQUENCE [LARGE SCALE GENOMIC DNA]</scope>
    <source>
        <strain evidence="1">DSM 16973</strain>
    </source>
</reference>
<dbReference type="EMBL" id="AEEI01000008">
    <property type="protein sequence ID" value="EFM02858.1"/>
    <property type="molecule type" value="Genomic_DNA"/>
</dbReference>
<dbReference type="HOGENOM" id="CLU_3010466_0_0_10"/>
<proteinExistence type="predicted"/>
<dbReference type="AlphaFoldDB" id="E0NPY2"/>
<accession>E0NPY2</accession>
<keyword evidence="2" id="KW-1185">Reference proteome</keyword>
<protein>
    <submittedName>
        <fullName evidence="1">Uncharacterized protein</fullName>
    </submittedName>
</protein>
<comment type="caution">
    <text evidence="1">The sequence shown here is derived from an EMBL/GenBank/DDBJ whole genome shotgun (WGS) entry which is preliminary data.</text>
</comment>
<evidence type="ECO:0000313" key="2">
    <source>
        <dbReference type="Proteomes" id="UP000004394"/>
    </source>
</evidence>
<dbReference type="Proteomes" id="UP000004394">
    <property type="component" value="Unassembled WGS sequence"/>
</dbReference>
<organism evidence="1 2">
    <name type="scientific">Hoylesella marshii DSM 16973 = JCM 13450</name>
    <dbReference type="NCBI Taxonomy" id="862515"/>
    <lineage>
        <taxon>Bacteria</taxon>
        <taxon>Pseudomonadati</taxon>
        <taxon>Bacteroidota</taxon>
        <taxon>Bacteroidia</taxon>
        <taxon>Bacteroidales</taxon>
        <taxon>Prevotellaceae</taxon>
        <taxon>Hoylesella</taxon>
    </lineage>
</organism>
<gene>
    <name evidence="1" type="ORF">HMPREF0658_0233</name>
</gene>
<name>E0NPY2_9BACT</name>
<evidence type="ECO:0000313" key="1">
    <source>
        <dbReference type="EMBL" id="EFM02858.1"/>
    </source>
</evidence>
<sequence length="56" mass="6398">MNPNQPLDLKQWFADVAGIQRTETTVCRFSYIKNASQESMVELLGGTSFLYIRDVD</sequence>
<dbReference type="BioCyc" id="PMAR862515-HMP:GMOO-243-MONOMER"/>